<sequence>MQILIHPRLRTTLPRALRRDFQAQVWARHKSQALRPSRRHEAVAPAPKDLTAATTSRTSSPAGAAAAAKLSVRRGPPERILVYYGGTGRSMFLGILRVTTILLFGGACLIVAPSCYDDENAWYITPLVVAGGALPMLFVAYTSAPYVSFIHLALPAFARKSRETALHFAKDLPPTTSLILTTTRFNAIPRQTVVRLGDLIPDKSALRPVTFRTLNPAPRPWWMGKPVTQFFAADKSQPGRQSTAFYPELWPGIYKQIQSQASRPRR</sequence>
<evidence type="ECO:0000256" key="2">
    <source>
        <dbReference type="SAM" id="Phobius"/>
    </source>
</evidence>
<dbReference type="Proteomes" id="UP001148312">
    <property type="component" value="Unassembled WGS sequence"/>
</dbReference>
<reference evidence="3" key="1">
    <citation type="submission" date="2022-12" db="EMBL/GenBank/DDBJ databases">
        <authorList>
            <person name="Petersen C."/>
        </authorList>
    </citation>
    <scope>NUCLEOTIDE SEQUENCE</scope>
    <source>
        <strain evidence="3">IBT 30728</strain>
    </source>
</reference>
<keyword evidence="2" id="KW-1133">Transmembrane helix</keyword>
<evidence type="ECO:0000313" key="4">
    <source>
        <dbReference type="Proteomes" id="UP001148312"/>
    </source>
</evidence>
<dbReference type="AlphaFoldDB" id="A0A9W9X1R8"/>
<dbReference type="GeneID" id="81626522"/>
<feature type="compositionally biased region" description="Low complexity" evidence="1">
    <location>
        <begin position="51"/>
        <end position="62"/>
    </location>
</feature>
<feature type="transmembrane region" description="Helical" evidence="2">
    <location>
        <begin position="132"/>
        <end position="154"/>
    </location>
</feature>
<feature type="region of interest" description="Disordered" evidence="1">
    <location>
        <begin position="32"/>
        <end position="62"/>
    </location>
</feature>
<name>A0A9W9X1R8_9EURO</name>
<accession>A0A9W9X1R8</accession>
<dbReference type="EMBL" id="JAPWDQ010000009">
    <property type="protein sequence ID" value="KAJ5480778.1"/>
    <property type="molecule type" value="Genomic_DNA"/>
</dbReference>
<feature type="transmembrane region" description="Helical" evidence="2">
    <location>
        <begin position="91"/>
        <end position="112"/>
    </location>
</feature>
<keyword evidence="2" id="KW-0812">Transmembrane</keyword>
<dbReference type="RefSeq" id="XP_056788208.1">
    <property type="nucleotide sequence ID" value="XM_056936273.1"/>
</dbReference>
<reference evidence="3" key="2">
    <citation type="journal article" date="2023" name="IMA Fungus">
        <title>Comparative genomic study of the Penicillium genus elucidates a diverse pangenome and 15 lateral gene transfer events.</title>
        <authorList>
            <person name="Petersen C."/>
            <person name="Sorensen T."/>
            <person name="Nielsen M.R."/>
            <person name="Sondergaard T.E."/>
            <person name="Sorensen J.L."/>
            <person name="Fitzpatrick D.A."/>
            <person name="Frisvad J.C."/>
            <person name="Nielsen K.L."/>
        </authorList>
    </citation>
    <scope>NUCLEOTIDE SEQUENCE</scope>
    <source>
        <strain evidence="3">IBT 30728</strain>
    </source>
</reference>
<keyword evidence="2" id="KW-0472">Membrane</keyword>
<evidence type="ECO:0000313" key="3">
    <source>
        <dbReference type="EMBL" id="KAJ5480778.1"/>
    </source>
</evidence>
<evidence type="ECO:0000256" key="1">
    <source>
        <dbReference type="SAM" id="MobiDB-lite"/>
    </source>
</evidence>
<organism evidence="3 4">
    <name type="scientific">Penicillium diatomitis</name>
    <dbReference type="NCBI Taxonomy" id="2819901"/>
    <lineage>
        <taxon>Eukaryota</taxon>
        <taxon>Fungi</taxon>
        <taxon>Dikarya</taxon>
        <taxon>Ascomycota</taxon>
        <taxon>Pezizomycotina</taxon>
        <taxon>Eurotiomycetes</taxon>
        <taxon>Eurotiomycetidae</taxon>
        <taxon>Eurotiales</taxon>
        <taxon>Aspergillaceae</taxon>
        <taxon>Penicillium</taxon>
    </lineage>
</organism>
<keyword evidence="4" id="KW-1185">Reference proteome</keyword>
<comment type="caution">
    <text evidence="3">The sequence shown here is derived from an EMBL/GenBank/DDBJ whole genome shotgun (WGS) entry which is preliminary data.</text>
</comment>
<protein>
    <submittedName>
        <fullName evidence="3">Uncharacterized protein</fullName>
    </submittedName>
</protein>
<proteinExistence type="predicted"/>
<gene>
    <name evidence="3" type="ORF">N7539_006672</name>
</gene>